<protein>
    <submittedName>
        <fullName evidence="2">Uncharacterized protein</fullName>
    </submittedName>
</protein>
<feature type="region of interest" description="Disordered" evidence="1">
    <location>
        <begin position="967"/>
        <end position="1029"/>
    </location>
</feature>
<dbReference type="EMBL" id="JABFUD020000012">
    <property type="protein sequence ID" value="KAI5072354.1"/>
    <property type="molecule type" value="Genomic_DNA"/>
</dbReference>
<feature type="compositionally biased region" description="Basic and acidic residues" evidence="1">
    <location>
        <begin position="1354"/>
        <end position="1367"/>
    </location>
</feature>
<feature type="compositionally biased region" description="Polar residues" evidence="1">
    <location>
        <begin position="325"/>
        <end position="334"/>
    </location>
</feature>
<feature type="region of interest" description="Disordered" evidence="1">
    <location>
        <begin position="701"/>
        <end position="732"/>
    </location>
</feature>
<organism evidence="2 3">
    <name type="scientific">Adiantum capillus-veneris</name>
    <name type="common">Maidenhair fern</name>
    <dbReference type="NCBI Taxonomy" id="13818"/>
    <lineage>
        <taxon>Eukaryota</taxon>
        <taxon>Viridiplantae</taxon>
        <taxon>Streptophyta</taxon>
        <taxon>Embryophyta</taxon>
        <taxon>Tracheophyta</taxon>
        <taxon>Polypodiopsida</taxon>
        <taxon>Polypodiidae</taxon>
        <taxon>Polypodiales</taxon>
        <taxon>Pteridineae</taxon>
        <taxon>Pteridaceae</taxon>
        <taxon>Vittarioideae</taxon>
        <taxon>Adiantum</taxon>
    </lineage>
</organism>
<feature type="compositionally biased region" description="Low complexity" evidence="1">
    <location>
        <begin position="637"/>
        <end position="651"/>
    </location>
</feature>
<reference evidence="2" key="1">
    <citation type="submission" date="2021-01" db="EMBL/GenBank/DDBJ databases">
        <title>Adiantum capillus-veneris genome.</title>
        <authorList>
            <person name="Fang Y."/>
            <person name="Liao Q."/>
        </authorList>
    </citation>
    <scope>NUCLEOTIDE SEQUENCE</scope>
    <source>
        <strain evidence="2">H3</strain>
        <tissue evidence="2">Leaf</tissue>
    </source>
</reference>
<feature type="region of interest" description="Disordered" evidence="1">
    <location>
        <begin position="319"/>
        <end position="358"/>
    </location>
</feature>
<evidence type="ECO:0000313" key="3">
    <source>
        <dbReference type="Proteomes" id="UP000886520"/>
    </source>
</evidence>
<proteinExistence type="predicted"/>
<feature type="region of interest" description="Disordered" evidence="1">
    <location>
        <begin position="1067"/>
        <end position="1120"/>
    </location>
</feature>
<feature type="compositionally biased region" description="Low complexity" evidence="1">
    <location>
        <begin position="995"/>
        <end position="1006"/>
    </location>
</feature>
<dbReference type="OrthoDB" id="1926238at2759"/>
<feature type="compositionally biased region" description="Polar residues" evidence="1">
    <location>
        <begin position="344"/>
        <end position="358"/>
    </location>
</feature>
<dbReference type="PANTHER" id="PTHR31267:SF2">
    <property type="entry name" value="EXPRESSED PROTEIN"/>
    <property type="match status" value="1"/>
</dbReference>
<sequence length="1833" mass="200770">MENYGNDMYLSHPSIDFTLLDRPSGSTIAACEPIAHFPQGDTSFSSFNLFGGAELQHHTNQSITDTGSYALQAHKNLIKRHASGGFVSLSNQSEGVHDFLEQCNQPEKSDSGVWPRGEQSAHFLPRVASADERVLIPFYQKSNCESPSHHDEREQVNAEATMPHTSVGFLKSMSREAMDHSRLINASQKDSRNQAFSFQGVLNVPPSSNFGSSSSTPIKSGVPSHYQTIDNISNCGAQYQNQVESYDGSSQTGVAFDHAPSYNFSGNQGPWKGAMQHAQAVASKQLQGFTRRVGSSELQSQQQLQELFLAQHLKQLEDARPEQAANHSSRTSYSELLHGPDTPPQQQTTDEFENPSQNAEAMGWSVDAPLNYQGVMNDLGMQQNYNSSQMSRFREPVDLGSHLGNLKDHNGPPLASHTVGQLVPEHVSPSSCHQVRKPAIHPGSQHLTGAHTREFDLGSDWNNDLRKNTQPLAKSNATHYPSGESVMKQKGGNLSHANAFSQSQQYFQELQFVEQRNTLFEPKHPVSNLNVSFLPQSLNFAKGALKNGMQQYSNNFSTIENLVGCMSQNLPGIPSGFVAPSGQPQWMTSTLLESSSRPTAVETGGQHQVKSWEGLQAPQPRRGARFDLESAPETGYSSPQQLSQQGSPMLGVPLGQFEASDTRQQGLYNTQVIAMKTKTSVAGSGCVPNQQMFMPLSNARVQPASELPSQLQGALQTPQPSKGACFDLESAPETRYSSPRQLSQQGSSMLGVTPGQFEASDTQQQGLYNTQAFGMKTETSVAASGSVPNRQTFMPSNARVQPASEPSGQFQGAWKKYTPLQFPRECGSLGQQSSDGLRPQHGFQQQTYQNPEAPYYAPAMSSNHINPGVPYVSNQLVHDELLALQNRQLLENRVIQDQTASLPIANVMKTVSRHAVKLVPDVTEENQSGSHKSMEPQDMFVERQREVPQQQVNSCTANVSLAHLRGNQSSSSLSPQHFRLGLGPSQDSQHPIDASWSSFPNQNSSSGDIPTLKSAHKSLSVQSPQRRAVFESTRNNEIELNQGSCAYMKRMGLQSSGTSPSVFINRPPPALQETAPSDTSPSSSFVSGHVRGGTSLVSASRNPYPGEYNTGREPTQSSDQARLDMTSGILQGQKTGSNCASHQDAVRGYSGKYSSISNYSKLPDYSANALPMQKKHLVDSSTQLDKDESGINVIQDHKNNFSFRQVGNSWHAVDSEGLAATSKSSVLEHPQIIVDNEQELSGIMESSRMPSNSVRGVSDGNQKQETMQRPSMTLRNSDNWRGEEHSIQAPNMQYAYGDQLNAYRVAQFGNEVRGSMPKTSSSNIQGERHHLSSSVDGGTSHHLQAWRPSQETNKYQHEKSVDFHPSETKSVGRNTRRPPPRAPSSVMRPGMQPSICEDLGQRQSFRRHEPSARTAESATLPLPETSKLSSEFGNNLVEHMHARRWSTNLHAKNVESAAVVDALQRHSVSVSESKSQDMSQPLEHSQMQKALGKCQTVPNPSNFNHHSLNSAGFEHINIQPPEMSSHEPAGNKEIQVAASDNQVPLGFNSSTMKEETVRTSIQGPVSMPKGDSQLSSLRAITPGEVAPPSKKRKKQLPLLIPWHVAVAQPSINLPSNSDAEMAWATALNRIPEKDVEATHEENTLSVLRARKRLILTTESMQRLFPPLLDGLMHEKTPAEGECVIYGLAKRALEDACRLVAMKDQAVLAESSPSTINSSSQGQVCGTAKDSELAKCVENFMDRVKHLGMELARLDCSTSVSELQGETHELEKLSIVNRLAKHHGIGFTMDSSDNLFIENIFEFGVGARRPTAQRYVTATAMPRTLPEGVRCLSL</sequence>
<feature type="compositionally biased region" description="Polar residues" evidence="1">
    <location>
        <begin position="1248"/>
        <end position="1277"/>
    </location>
</feature>
<evidence type="ECO:0000256" key="1">
    <source>
        <dbReference type="SAM" id="MobiDB-lite"/>
    </source>
</evidence>
<evidence type="ECO:0000313" key="2">
    <source>
        <dbReference type="EMBL" id="KAI5072354.1"/>
    </source>
</evidence>
<name>A0A9D4ZEG0_ADICA</name>
<accession>A0A9D4ZEG0</accession>
<feature type="compositionally biased region" description="Polar residues" evidence="1">
    <location>
        <begin position="707"/>
        <end position="720"/>
    </location>
</feature>
<gene>
    <name evidence="2" type="ORF">GOP47_0012460</name>
</gene>
<feature type="region of interest" description="Disordered" evidence="1">
    <location>
        <begin position="595"/>
        <end position="651"/>
    </location>
</feature>
<keyword evidence="3" id="KW-1185">Reference proteome</keyword>
<feature type="region of interest" description="Disordered" evidence="1">
    <location>
        <begin position="1248"/>
        <end position="1278"/>
    </location>
</feature>
<dbReference type="PANTHER" id="PTHR31267">
    <property type="entry name" value="DENTIN SIALOPHOSPHOPROTEIN-LIKE PROTEIN"/>
    <property type="match status" value="1"/>
</dbReference>
<feature type="compositionally biased region" description="Low complexity" evidence="1">
    <location>
        <begin position="1077"/>
        <end position="1087"/>
    </location>
</feature>
<comment type="caution">
    <text evidence="2">The sequence shown here is derived from an EMBL/GenBank/DDBJ whole genome shotgun (WGS) entry which is preliminary data.</text>
</comment>
<dbReference type="Proteomes" id="UP000886520">
    <property type="component" value="Chromosome 12"/>
</dbReference>
<feature type="region of interest" description="Disordered" evidence="1">
    <location>
        <begin position="1313"/>
        <end position="1427"/>
    </location>
</feature>